<name>A0A1L3GFN4_SYNAC</name>
<gene>
    <name evidence="1" type="ORF">A7E75_06415</name>
</gene>
<dbReference type="CDD" id="cd09910">
    <property type="entry name" value="NGN-insert_like"/>
    <property type="match status" value="1"/>
</dbReference>
<accession>A0A1L3GFN4</accession>
<dbReference type="RefSeq" id="WP_072286542.1">
    <property type="nucleotide sequence ID" value="NZ_CP015455.1"/>
</dbReference>
<dbReference type="KEGG" id="pace:A6070_00350"/>
<evidence type="ECO:0000313" key="1">
    <source>
        <dbReference type="EMBL" id="APG24700.1"/>
    </source>
</evidence>
<organism evidence="1 2">
    <name type="scientific">Syntrophotalea acetylenica</name>
    <name type="common">Pelobacter acetylenicus</name>
    <dbReference type="NCBI Taxonomy" id="29542"/>
    <lineage>
        <taxon>Bacteria</taxon>
        <taxon>Pseudomonadati</taxon>
        <taxon>Thermodesulfobacteriota</taxon>
        <taxon>Desulfuromonadia</taxon>
        <taxon>Desulfuromonadales</taxon>
        <taxon>Syntrophotaleaceae</taxon>
        <taxon>Syntrophotalea</taxon>
    </lineage>
</organism>
<dbReference type="Proteomes" id="UP000182264">
    <property type="component" value="Chromosome"/>
</dbReference>
<sequence length="125" mass="13872">MARKCFTLWDCLVVAVLLITALASWLLMPHADGAMVIVERQGRVLFRAPLHCRREVSLDGPLGPTVISIENGWVRVEKSSCPRHLCQHHKAIRRAGEMLACLPNGLVIRVAGPVSVPEPYDFLSH</sequence>
<dbReference type="EMBL" id="CP015518">
    <property type="protein sequence ID" value="APG24700.1"/>
    <property type="molecule type" value="Genomic_DNA"/>
</dbReference>
<dbReference type="Gene3D" id="2.60.320.10">
    <property type="entry name" value="N-utilization substance G protein NusG, insert domain"/>
    <property type="match status" value="1"/>
</dbReference>
<protein>
    <submittedName>
        <fullName evidence="1">Uncharacterized protein</fullName>
    </submittedName>
</protein>
<keyword evidence="2" id="KW-1185">Reference proteome</keyword>
<evidence type="ECO:0000313" key="2">
    <source>
        <dbReference type="Proteomes" id="UP000182264"/>
    </source>
</evidence>
<reference evidence="1 2" key="1">
    <citation type="journal article" date="2017" name="Genome Announc.">
        <title>Complete Genome Sequences of Two Acetylene-Fermenting Pelobacter acetylenicus Strains.</title>
        <authorList>
            <person name="Sutton J.M."/>
            <person name="Baesman S.M."/>
            <person name="Fierst J.L."/>
            <person name="Poret-Peterson A.T."/>
            <person name="Oremland R.S."/>
            <person name="Dunlap D.S."/>
            <person name="Akob D.M."/>
        </authorList>
    </citation>
    <scope>NUCLEOTIDE SEQUENCE [LARGE SCALE GENOMIC DNA]</scope>
    <source>
        <strain evidence="1 2">DSM 3247</strain>
    </source>
</reference>
<dbReference type="InterPro" id="IPR038690">
    <property type="entry name" value="NusG_2_sf"/>
</dbReference>
<proteinExistence type="predicted"/>
<dbReference type="Pfam" id="PF07009">
    <property type="entry name" value="NusG_II"/>
    <property type="match status" value="1"/>
</dbReference>
<dbReference type="AlphaFoldDB" id="A0A1L3GFN4"/>
<dbReference type="STRING" id="29542.A6070_00350"/>